<feature type="compositionally biased region" description="Polar residues" evidence="1">
    <location>
        <begin position="2450"/>
        <end position="2471"/>
    </location>
</feature>
<feature type="compositionally biased region" description="Acidic residues" evidence="1">
    <location>
        <begin position="1845"/>
        <end position="1855"/>
    </location>
</feature>
<dbReference type="KEGG" id="hazt:125179445"/>
<feature type="compositionally biased region" description="Basic and acidic residues" evidence="1">
    <location>
        <begin position="702"/>
        <end position="714"/>
    </location>
</feature>
<feature type="compositionally biased region" description="Low complexity" evidence="1">
    <location>
        <begin position="2586"/>
        <end position="2595"/>
    </location>
</feature>
<feature type="region of interest" description="Disordered" evidence="1">
    <location>
        <begin position="2609"/>
        <end position="2629"/>
    </location>
</feature>
<dbReference type="OrthoDB" id="6358939at2759"/>
<feature type="region of interest" description="Disordered" evidence="1">
    <location>
        <begin position="2957"/>
        <end position="3035"/>
    </location>
</feature>
<dbReference type="Proteomes" id="UP000694843">
    <property type="component" value="Unplaced"/>
</dbReference>
<feature type="compositionally biased region" description="Basic and acidic residues" evidence="1">
    <location>
        <begin position="3286"/>
        <end position="3297"/>
    </location>
</feature>
<feature type="region of interest" description="Disordered" evidence="1">
    <location>
        <begin position="2412"/>
        <end position="2494"/>
    </location>
</feature>
<evidence type="ECO:0000256" key="1">
    <source>
        <dbReference type="SAM" id="MobiDB-lite"/>
    </source>
</evidence>
<feature type="region of interest" description="Disordered" evidence="1">
    <location>
        <begin position="521"/>
        <end position="555"/>
    </location>
</feature>
<reference evidence="3" key="1">
    <citation type="submission" date="2025-08" db="UniProtKB">
        <authorList>
            <consortium name="RefSeq"/>
        </authorList>
    </citation>
    <scope>IDENTIFICATION</scope>
    <source>
        <tissue evidence="3">Whole organism</tissue>
    </source>
</reference>
<feature type="region of interest" description="Disordered" evidence="1">
    <location>
        <begin position="2781"/>
        <end position="2819"/>
    </location>
</feature>
<feature type="compositionally biased region" description="Polar residues" evidence="1">
    <location>
        <begin position="62"/>
        <end position="79"/>
    </location>
</feature>
<feature type="compositionally biased region" description="Acidic residues" evidence="1">
    <location>
        <begin position="1970"/>
        <end position="1979"/>
    </location>
</feature>
<name>A0A979FX91_HYAAZ</name>
<feature type="region of interest" description="Disordered" evidence="1">
    <location>
        <begin position="975"/>
        <end position="1015"/>
    </location>
</feature>
<feature type="compositionally biased region" description="Basic residues" evidence="1">
    <location>
        <begin position="1880"/>
        <end position="1892"/>
    </location>
</feature>
<feature type="compositionally biased region" description="Polar residues" evidence="1">
    <location>
        <begin position="2649"/>
        <end position="2662"/>
    </location>
</feature>
<feature type="region of interest" description="Disordered" evidence="1">
    <location>
        <begin position="1"/>
        <end position="179"/>
    </location>
</feature>
<feature type="compositionally biased region" description="Polar residues" evidence="1">
    <location>
        <begin position="1626"/>
        <end position="1647"/>
    </location>
</feature>
<feature type="region of interest" description="Disordered" evidence="1">
    <location>
        <begin position="1516"/>
        <end position="1572"/>
    </location>
</feature>
<feature type="compositionally biased region" description="Basic and acidic residues" evidence="1">
    <location>
        <begin position="1172"/>
        <end position="1195"/>
    </location>
</feature>
<feature type="compositionally biased region" description="Polar residues" evidence="1">
    <location>
        <begin position="3089"/>
        <end position="3108"/>
    </location>
</feature>
<feature type="compositionally biased region" description="Low complexity" evidence="1">
    <location>
        <begin position="1861"/>
        <end position="1872"/>
    </location>
</feature>
<feature type="compositionally biased region" description="Basic and acidic residues" evidence="1">
    <location>
        <begin position="2473"/>
        <end position="2483"/>
    </location>
</feature>
<feature type="compositionally biased region" description="Polar residues" evidence="1">
    <location>
        <begin position="2314"/>
        <end position="2323"/>
    </location>
</feature>
<feature type="region of interest" description="Disordered" evidence="1">
    <location>
        <begin position="1172"/>
        <end position="1198"/>
    </location>
</feature>
<feature type="compositionally biased region" description="Polar residues" evidence="1">
    <location>
        <begin position="1763"/>
        <end position="1783"/>
    </location>
</feature>
<feature type="compositionally biased region" description="Basic residues" evidence="1">
    <location>
        <begin position="230"/>
        <end position="249"/>
    </location>
</feature>
<feature type="compositionally biased region" description="Polar residues" evidence="1">
    <location>
        <begin position="718"/>
        <end position="740"/>
    </location>
</feature>
<organism evidence="2 3">
    <name type="scientific">Hyalella azteca</name>
    <name type="common">Amphipod</name>
    <dbReference type="NCBI Taxonomy" id="294128"/>
    <lineage>
        <taxon>Eukaryota</taxon>
        <taxon>Metazoa</taxon>
        <taxon>Ecdysozoa</taxon>
        <taxon>Arthropoda</taxon>
        <taxon>Crustacea</taxon>
        <taxon>Multicrustacea</taxon>
        <taxon>Malacostraca</taxon>
        <taxon>Eumalacostraca</taxon>
        <taxon>Peracarida</taxon>
        <taxon>Amphipoda</taxon>
        <taxon>Senticaudata</taxon>
        <taxon>Talitrida</taxon>
        <taxon>Talitroidea</taxon>
        <taxon>Hyalellidae</taxon>
        <taxon>Hyalella</taxon>
    </lineage>
</organism>
<feature type="compositionally biased region" description="Basic and acidic residues" evidence="1">
    <location>
        <begin position="602"/>
        <end position="618"/>
    </location>
</feature>
<feature type="compositionally biased region" description="Polar residues" evidence="1">
    <location>
        <begin position="866"/>
        <end position="880"/>
    </location>
</feature>
<gene>
    <name evidence="3" type="primary">LOC125179445</name>
</gene>
<feature type="compositionally biased region" description="Polar residues" evidence="1">
    <location>
        <begin position="264"/>
        <end position="293"/>
    </location>
</feature>
<feature type="compositionally biased region" description="Polar residues" evidence="1">
    <location>
        <begin position="86"/>
        <end position="99"/>
    </location>
</feature>
<feature type="compositionally biased region" description="Basic and acidic residues" evidence="1">
    <location>
        <begin position="169"/>
        <end position="179"/>
    </location>
</feature>
<feature type="compositionally biased region" description="Basic and acidic residues" evidence="1">
    <location>
        <begin position="403"/>
        <end position="414"/>
    </location>
</feature>
<feature type="compositionally biased region" description="Basic and acidic residues" evidence="1">
    <location>
        <begin position="983"/>
        <end position="997"/>
    </location>
</feature>
<feature type="compositionally biased region" description="Low complexity" evidence="1">
    <location>
        <begin position="2567"/>
        <end position="2577"/>
    </location>
</feature>
<feature type="region of interest" description="Disordered" evidence="1">
    <location>
        <begin position="1762"/>
        <end position="1814"/>
    </location>
</feature>
<feature type="region of interest" description="Disordered" evidence="1">
    <location>
        <begin position="2162"/>
        <end position="2190"/>
    </location>
</feature>
<feature type="compositionally biased region" description="Polar residues" evidence="1">
    <location>
        <begin position="304"/>
        <end position="327"/>
    </location>
</feature>
<feature type="compositionally biased region" description="Basic residues" evidence="1">
    <location>
        <begin position="158"/>
        <end position="168"/>
    </location>
</feature>
<evidence type="ECO:0000313" key="2">
    <source>
        <dbReference type="Proteomes" id="UP000694843"/>
    </source>
</evidence>
<dbReference type="OMA" id="NDSENNC"/>
<feature type="compositionally biased region" description="Polar residues" evidence="1">
    <location>
        <begin position="365"/>
        <end position="374"/>
    </location>
</feature>
<feature type="compositionally biased region" description="Polar residues" evidence="1">
    <location>
        <begin position="521"/>
        <end position="534"/>
    </location>
</feature>
<feature type="compositionally biased region" description="Polar residues" evidence="1">
    <location>
        <begin position="2434"/>
        <end position="2443"/>
    </location>
</feature>
<feature type="compositionally biased region" description="Polar residues" evidence="1">
    <location>
        <begin position="341"/>
        <end position="351"/>
    </location>
</feature>
<feature type="compositionally biased region" description="Basic residues" evidence="1">
    <location>
        <begin position="10"/>
        <end position="21"/>
    </location>
</feature>
<feature type="compositionally biased region" description="Polar residues" evidence="1">
    <location>
        <begin position="2412"/>
        <end position="2425"/>
    </location>
</feature>
<protein>
    <submittedName>
        <fullName evidence="3">Uncharacterized protein LOC125179445</fullName>
    </submittedName>
</protein>
<feature type="region of interest" description="Disordered" evidence="1">
    <location>
        <begin position="702"/>
        <end position="761"/>
    </location>
</feature>
<feature type="compositionally biased region" description="Polar residues" evidence="1">
    <location>
        <begin position="392"/>
        <end position="402"/>
    </location>
</feature>
<evidence type="ECO:0000313" key="3">
    <source>
        <dbReference type="RefSeq" id="XP_047741268.1"/>
    </source>
</evidence>
<feature type="region of interest" description="Disordered" evidence="1">
    <location>
        <begin position="852"/>
        <end position="905"/>
    </location>
</feature>
<feature type="region of interest" description="Disordered" evidence="1">
    <location>
        <begin position="3274"/>
        <end position="3301"/>
    </location>
</feature>
<accession>A0A979FX91</accession>
<feature type="region of interest" description="Disordered" evidence="1">
    <location>
        <begin position="2564"/>
        <end position="2595"/>
    </location>
</feature>
<feature type="region of interest" description="Disordered" evidence="1">
    <location>
        <begin position="3089"/>
        <end position="3120"/>
    </location>
</feature>
<feature type="region of interest" description="Disordered" evidence="1">
    <location>
        <begin position="1843"/>
        <end position="1997"/>
    </location>
</feature>
<sequence length="3398" mass="374478">MDLSKEASGRKWRGIAKKGKRRDVGLLQPSSSTQPETLEPYMPALSKRQSTSIAPPHHHHNAASQNLDTKPNSTITPTTKPELLNCASNAKNCRRSSSPIPKKTGSKSIGNFIRVGGNTTVSSKKTKLHPPIDQELQEKLSSKVKSSDFESRSDRLSKNTKSKKYPFKHSKDSKHYSDREGEENINYWCDKNLNVQNDNNFHEDFIEKSHKSLPTLSDEKESASPTQSQKKNKKKCGFMRPAHLQKKNHCSSTSSHHSGDEVKSCTNSFEVTTKSLVKENQSSKKNLQTQSKSLLPATERMNRSHSNLQMHTRKSVSSENNGSDARNLNLSSECIGVGISSDHSNSDLKNQSLEKADSVKGCTKNEAQLTGNNKNPEKKRRKSRNAKETCKNSRNLPSASSNQDKKPFFNENARRSHSPPVESVHLNCSRVNEERNYSSDLAKNGPCVDFEKFDEKSNNSLLQETNEKLTEAPNCRRNNHRKHHRNRGVDGYAVNNVDESVESSLSTAELNKESVALNSNNQFEVKGSVENTNLGEDDRRQVKKHKPQSVHTENRDIRTRRSVASGESFVVGVIEDSVPNLLDSTKKMRCLRSHSLSVQQKKLTDHSELSESSYDKRIPPCMSGSTDESVVISEKDNSEDIKINNQAVKAKESWDNCEKFTEKLIDVNLAPGSESLDASEKPVPIDVHNSVLNVNHSTDILERSNDRDSADDTPHVAASSSTSKAEGSELSKSSYVSPNVENDVERPSSRKRLQLDRSSFNKSEKAKAAVEALLGESPQKSPLKSSSIASNISVATSSSEPLVSVSNKLLECKPSLEDSAPASKLGLSPSPLQKASVETLLEVLPSDAMHRIPNTSLDIDPRPSLSADNEPTSPLSSKSFPETAAKADSPEMPLDRKVIDVPSSPGRRITTQEAEVAGIGPALFYDQACDDNSSSNNDLSLDQVPFDSRASVTDTNCGHVSGVNRDRERLVCMSADDTGTSEKLQKVEISHENKDENSSLGNHHPSEKMQGSSSLNLACSSELGKSLTSSVQPSNEMEEKKTDSLVVDVDAKTIPDNSKKSDQVIPCLQHQELISSHTAEGNGFHRENSAPPIELRGVKKTTKKRRNSIETSSPEKNLRRSSLRSRRNSLQTFTAAPHVLPGSLLKNNSRQETSKDLVVTRLADVQTTDECDRGELSTCEEKSRNENEASEKLDGSPDTVVAFSITSENAAGCEASSVPLNTTDASKDTQVIQDDGLQRIEDLDAELASASLERRAAIPKIEDSNTDLACTSSESNIISNCDASGIASELNEDNDDEACARVLRGRIIEPKRSETAKISSKAKLSFNDALDSAELIEHPSVETKPTSTKMAPNTKQMRVSSSYLAHKRSKDPRTKYRIPSRTECLIVHPPPYRLPVIVTDDRKAVKMKNRTARNQLVKVVNLERRDVLETAYLGDGKVMRYPLRKVKASESQPAELQEDAVEVKNLVAKDDSAHAGTILKSSNTISETGELGDLSCPNETLSCDVVLSTSKIVSKTPTIPPITKNVGTNSEGGDASKSVAEADSSISNLQDNREDETAKQGRKKRQPKASQKLIESLESGSLDLFNMSKLLVDKPVLEMHDTKKAKDASQQEISEATTADKVAPDQEQTTSAVADGINSKSASQKSATVRKKRPLDDSIPTNTKKRKKEDRKTFSCCEINFENAFDLQRHMVKKAMEGDAEHSEKLQSQGYNKCKRCPAWIRDSMMAIHLQNIHNDSSNSTSKLEIQTMVIKLKKQSVPVKLSTETTQNKSDLSARKNFSSKQKPFVDLGPRISVSDNNYLSDDTENRATENTSKKPVLKSILIKKSQSVNKTKNKKSVTLFSQDDLDNDSENNCEDNPASTVTSYSPSSSSSDDETSHHQKPGYKKKKSKKTSGTIDSFDDRDNYKPYSKKARAFNPLSDDSFIGHTENTRAQIKTKSSLRSSRKSFPEKPNSSKVKGKDPEDHSSSSSDDENSDYSTDDSYNSVDEYSDSSYDAERENAPLVELQLFSFATDDLAVLLMDPKNPKLKVFATMGSIFVSDVSLEPEKKPMSYLTENNNVIYVSHHHNVFPNVKDIMHFIPKPVVVMKMTRMEANAIKRNSSNMAGNILKESNNTSSNQVSSSHNRVAELLSEILSKSVKSCEPNRVDKTDFATVKNYLVEKQSSGKTESESPRVRPVKPSRRKKDEKLQVLSGNLQQPLSSSSPLPQSVKCPVYVESHNKSSNLDMTGLSPVKIPVEHSGQKIRSPFAKGDADLLQQLVSSTIHSPCEVENWDDSQNNQYGPILTYDAESSITVSADEMVLQANENENEHIADTNSVSSPLSSRRRNNHQNYFTEVCEVEYQEISQRVSEHEVIGVPMSSETDCETRSVINATDSSAVSKPAGKNQNLKWSFLDEDSDEFLNTLEFTDTLQSPTRFDSSDGNESNEGRLRNISGLSKQSSKRSGLVIGQDSSCNTANASNEKTFLESTSEAGPHDSLELKSDKHSKKQRYGQIRSKLADDVSIKENVLQTPVHDVRPRPTFISPPCRKRLQCFDETEGSPNRLYSKLAYSTLSDNDIFGLWPEGASPKANKVSNNNNRRRKKSRSSSTESFSLNQAGRLHRYSLKSDKLASGNAVTSDSAAETSEDESRLCFNTSTLTGKVPVKSPDAANNSEHSLSLRFTSPSPSGSASVAAKTRSSLKRQKSPDVSKYSPVPSDILTPKSSKIKLAVSFDDGSVPLEFSVDSIRSNDFSPRSMANLPDENALLSNRTSPLPCSPTAAPAVLPFFANEDDLGCISDTESQFRGVKKSKKRKEKKYKSKKKKKEKHRHHSSSHNVENRHENHGIKMKINLIGMTSEMMSPISASPDRGSASSRIFDTLIEDSKNYPESNFDCPFTEVPQSSNVLITSASDSPLPCRTPLYPEPCTIDSADFSETTSSAAEDLVVSNDDLQAVAENDSLLPVVDLLVNNNASSADVLDSKKSHSQPLSSSCIPSPNAKKQHSKSDKDLFKIRGRIGSESDEEPNATGQRNLKTDDGEIETSERSPVVTEEREESMTCTSVEKAILSPRPWIGRDAKVRAAVLIHDLQDGITNSTVPASGTLHDAAITFSTSPHSEVKRNSSTQDSTNYNEKESPDTFHAKKSRINQDLSLNEEDSTKVGQLHSTPIERRPVADAVPTSEDRAWHSRDAKLKAQILISDQQCGIVNSSVLTAQTPISTSSTNASAFSPSDIRNFFQPTKKEVVSDTPVSVKPVKISRPQPDIRSFLLPNTACVDAESPAVSSNIPLVEATIPITNTGKKKPRKRSRRVPEKSELEPVHKYPRPMSPAYGASIPVHNLKSWYESRCSRLAVIAGEMPSGPANFVGFDSLEPYSGARAQTLRHIITLSNMKKWNQQSRPYPMPVDQIYDWDEDEVMLSLDL</sequence>
<proteinExistence type="predicted"/>
<feature type="region of interest" description="Disordered" evidence="1">
    <location>
        <begin position="2307"/>
        <end position="2326"/>
    </location>
</feature>
<feature type="compositionally biased region" description="Basic residues" evidence="1">
    <location>
        <begin position="2785"/>
        <end position="2812"/>
    </location>
</feature>
<feature type="region of interest" description="Disordered" evidence="1">
    <location>
        <begin position="341"/>
        <end position="425"/>
    </location>
</feature>
<feature type="compositionally biased region" description="Low complexity" evidence="1">
    <location>
        <begin position="2663"/>
        <end position="2674"/>
    </location>
</feature>
<feature type="compositionally biased region" description="Basic residues" evidence="1">
    <location>
        <begin position="3276"/>
        <end position="3285"/>
    </location>
</feature>
<feature type="region of interest" description="Disordered" evidence="1">
    <location>
        <begin position="211"/>
        <end position="327"/>
    </location>
</feature>
<feature type="region of interest" description="Disordered" evidence="1">
    <location>
        <begin position="1079"/>
        <end position="1126"/>
    </location>
</feature>
<feature type="region of interest" description="Disordered" evidence="1">
    <location>
        <begin position="602"/>
        <end position="627"/>
    </location>
</feature>
<keyword evidence="2" id="KW-1185">Reference proteome</keyword>
<feature type="compositionally biased region" description="Basic and acidic residues" evidence="1">
    <location>
        <begin position="3109"/>
        <end position="3118"/>
    </location>
</feature>
<dbReference type="GeneID" id="125179445"/>
<feature type="compositionally biased region" description="Basic and acidic residues" evidence="1">
    <location>
        <begin position="130"/>
        <end position="157"/>
    </location>
</feature>
<feature type="region of interest" description="Disordered" evidence="1">
    <location>
        <begin position="2642"/>
        <end position="2696"/>
    </location>
</feature>
<dbReference type="RefSeq" id="XP_047741268.1">
    <property type="nucleotide sequence ID" value="XM_047885312.1"/>
</dbReference>
<feature type="region of interest" description="Disordered" evidence="1">
    <location>
        <begin position="1602"/>
        <end position="1669"/>
    </location>
</feature>